<evidence type="ECO:0000313" key="3">
    <source>
        <dbReference type="Proteomes" id="UP000663868"/>
    </source>
</evidence>
<gene>
    <name evidence="2" type="ORF">KXQ929_LOCUS52230</name>
</gene>
<comment type="caution">
    <text evidence="2">The sequence shown here is derived from an EMBL/GenBank/DDBJ whole genome shotgun (WGS) entry which is preliminary data.</text>
</comment>
<dbReference type="Proteomes" id="UP000663868">
    <property type="component" value="Unassembled WGS sequence"/>
</dbReference>
<feature type="non-terminal residue" evidence="2">
    <location>
        <position position="1"/>
    </location>
</feature>
<keyword evidence="1" id="KW-1133">Transmembrane helix</keyword>
<dbReference type="EMBL" id="CAJOBB010027253">
    <property type="protein sequence ID" value="CAF4421666.1"/>
    <property type="molecule type" value="Genomic_DNA"/>
</dbReference>
<evidence type="ECO:0000256" key="1">
    <source>
        <dbReference type="SAM" id="Phobius"/>
    </source>
</evidence>
<dbReference type="PANTHER" id="PTHR31610">
    <property type="entry name" value="SLR0360 PROTEIN"/>
    <property type="match status" value="1"/>
</dbReference>
<organism evidence="2 3">
    <name type="scientific">Adineta steineri</name>
    <dbReference type="NCBI Taxonomy" id="433720"/>
    <lineage>
        <taxon>Eukaryota</taxon>
        <taxon>Metazoa</taxon>
        <taxon>Spiralia</taxon>
        <taxon>Gnathifera</taxon>
        <taxon>Rotifera</taxon>
        <taxon>Eurotatoria</taxon>
        <taxon>Bdelloidea</taxon>
        <taxon>Adinetida</taxon>
        <taxon>Adinetidae</taxon>
        <taxon>Adineta</taxon>
    </lineage>
</organism>
<feature type="transmembrane region" description="Helical" evidence="1">
    <location>
        <begin position="38"/>
        <end position="57"/>
    </location>
</feature>
<evidence type="ECO:0000313" key="2">
    <source>
        <dbReference type="EMBL" id="CAF4421666.1"/>
    </source>
</evidence>
<proteinExistence type="predicted"/>
<accession>A0A820QC12</accession>
<feature type="transmembrane region" description="Helical" evidence="1">
    <location>
        <begin position="69"/>
        <end position="87"/>
    </location>
</feature>
<sequence>MIKTGIKELLTFHPKEWMNAFRPNPNYPLFVRGDIDGFVAFFINSLSTLLAVILNLQPILGDEIVYGKIVPGTGIAMVWGNFYYVYMARKLAFKEKRGDV</sequence>
<keyword evidence="1" id="KW-0472">Membrane</keyword>
<dbReference type="AlphaFoldDB" id="A0A820QC12"/>
<keyword evidence="1" id="KW-0812">Transmembrane</keyword>
<dbReference type="PANTHER" id="PTHR31610:SF0">
    <property type="entry name" value="SLC26A_SULP TRANSPORTER DOMAIN-CONTAINING PROTEIN"/>
    <property type="match status" value="1"/>
</dbReference>
<name>A0A820QC12_9BILA</name>
<protein>
    <submittedName>
        <fullName evidence="2">Uncharacterized protein</fullName>
    </submittedName>
</protein>
<reference evidence="2" key="1">
    <citation type="submission" date="2021-02" db="EMBL/GenBank/DDBJ databases">
        <authorList>
            <person name="Nowell W R."/>
        </authorList>
    </citation>
    <scope>NUCLEOTIDE SEQUENCE</scope>
</reference>